<keyword evidence="2" id="KW-0472">Membrane</keyword>
<proteinExistence type="predicted"/>
<gene>
    <name evidence="3" type="ORF">HNQ38_002334</name>
</gene>
<feature type="compositionally biased region" description="Low complexity" evidence="1">
    <location>
        <begin position="32"/>
        <end position="49"/>
    </location>
</feature>
<keyword evidence="4" id="KW-1185">Reference proteome</keyword>
<dbReference type="AlphaFoldDB" id="A0A7W8C2N8"/>
<keyword evidence="2" id="KW-1133">Transmembrane helix</keyword>
<dbReference type="EMBL" id="JACHGO010000006">
    <property type="protein sequence ID" value="MBB5144226.1"/>
    <property type="molecule type" value="Genomic_DNA"/>
</dbReference>
<protein>
    <submittedName>
        <fullName evidence="3">Putative lipid-binding transport protein (Tim44 family)</fullName>
    </submittedName>
</protein>
<name>A0A7W8C2N8_9BACT</name>
<organism evidence="3 4">
    <name type="scientific">Desulfovibrio intestinalis</name>
    <dbReference type="NCBI Taxonomy" id="58621"/>
    <lineage>
        <taxon>Bacteria</taxon>
        <taxon>Pseudomonadati</taxon>
        <taxon>Thermodesulfobacteriota</taxon>
        <taxon>Desulfovibrionia</taxon>
        <taxon>Desulfovibrionales</taxon>
        <taxon>Desulfovibrionaceae</taxon>
        <taxon>Desulfovibrio</taxon>
    </lineage>
</organism>
<reference evidence="3 4" key="1">
    <citation type="submission" date="2020-08" db="EMBL/GenBank/DDBJ databases">
        <title>Genomic Encyclopedia of Type Strains, Phase IV (KMG-IV): sequencing the most valuable type-strain genomes for metagenomic binning, comparative biology and taxonomic classification.</title>
        <authorList>
            <person name="Goeker M."/>
        </authorList>
    </citation>
    <scope>NUCLEOTIDE SEQUENCE [LARGE SCALE GENOMIC DNA]</scope>
    <source>
        <strain evidence="3 4">DSM 11275</strain>
    </source>
</reference>
<feature type="region of interest" description="Disordered" evidence="1">
    <location>
        <begin position="31"/>
        <end position="107"/>
    </location>
</feature>
<dbReference type="RefSeq" id="WP_183720737.1">
    <property type="nucleotide sequence ID" value="NZ_JACHGO010000006.1"/>
</dbReference>
<accession>A0A7W8C2N8</accession>
<evidence type="ECO:0000313" key="3">
    <source>
        <dbReference type="EMBL" id="MBB5144226.1"/>
    </source>
</evidence>
<evidence type="ECO:0000313" key="4">
    <source>
        <dbReference type="Proteomes" id="UP000539075"/>
    </source>
</evidence>
<feature type="compositionally biased region" description="Pro residues" evidence="1">
    <location>
        <begin position="50"/>
        <end position="69"/>
    </location>
</feature>
<sequence>MNDKKKIAIAILLSVIVFIVTLLGQMMLEQRAAQAPNATPPAQTEAVPAPADPAAPATPAPSPTQPDPAAPADLAPQAIPAQPEGAEQAQPDATTSGTTNKTVPAAQ</sequence>
<feature type="compositionally biased region" description="Polar residues" evidence="1">
    <location>
        <begin position="91"/>
        <end position="107"/>
    </location>
</feature>
<evidence type="ECO:0000256" key="1">
    <source>
        <dbReference type="SAM" id="MobiDB-lite"/>
    </source>
</evidence>
<feature type="transmembrane region" description="Helical" evidence="2">
    <location>
        <begin position="7"/>
        <end position="28"/>
    </location>
</feature>
<evidence type="ECO:0000256" key="2">
    <source>
        <dbReference type="SAM" id="Phobius"/>
    </source>
</evidence>
<keyword evidence="2" id="KW-0812">Transmembrane</keyword>
<comment type="caution">
    <text evidence="3">The sequence shown here is derived from an EMBL/GenBank/DDBJ whole genome shotgun (WGS) entry which is preliminary data.</text>
</comment>
<dbReference type="Proteomes" id="UP000539075">
    <property type="component" value="Unassembled WGS sequence"/>
</dbReference>
<feature type="compositionally biased region" description="Low complexity" evidence="1">
    <location>
        <begin position="70"/>
        <end position="83"/>
    </location>
</feature>